<feature type="region of interest" description="Disordered" evidence="2">
    <location>
        <begin position="339"/>
        <end position="369"/>
    </location>
</feature>
<feature type="region of interest" description="Disordered" evidence="2">
    <location>
        <begin position="114"/>
        <end position="145"/>
    </location>
</feature>
<dbReference type="PANTHER" id="PTHR12243:SF67">
    <property type="entry name" value="COREPRESSOR OF PANGOLIN, ISOFORM A-RELATED"/>
    <property type="match status" value="1"/>
</dbReference>
<sequence>MTEYDVDFLISLIEERPILWDTSNEDYKNKFIKHDAWKDVCKSLFPNFEEKENNEKTKLGNSVIQKWRGIKDTFNKYENKLKDASRSGSGSKNIKEYHLYKQLQFLKKKFQNQTTTSINESENEQDNQEGTSKTRYQRQPPKRKMVNNKFEDDIVKILEEPENRHISFFKGILPSLELLDDNKSLIFQSRVLQILTELHQPHGYYYPNSNDLDILRHFATSQQTPLIRPQSSNVTDPSDTGDIIDVPATETQYTPRPPEPTRLKKRKRKLQPCIQPKAENIDEDRHFLMSLIPTFRKMSDNEKLTAKVEILKVIQQVRSSNAGIEFRSADVFIEEGTEEGSGGVKLELLSEGQSEPSYSDTDDDEDLSS</sequence>
<evidence type="ECO:0000259" key="3">
    <source>
        <dbReference type="PROSITE" id="PS51029"/>
    </source>
</evidence>
<evidence type="ECO:0000259" key="4">
    <source>
        <dbReference type="PROSITE" id="PS51031"/>
    </source>
</evidence>
<dbReference type="InterPro" id="IPR039353">
    <property type="entry name" value="TF_Adf1"/>
</dbReference>
<dbReference type="AlphaFoldDB" id="A0A821U2W7"/>
<reference evidence="5" key="1">
    <citation type="submission" date="2021-02" db="EMBL/GenBank/DDBJ databases">
        <authorList>
            <person name="Steward A R."/>
        </authorList>
    </citation>
    <scope>NUCLEOTIDE SEQUENCE</scope>
</reference>
<dbReference type="PROSITE" id="PS51031">
    <property type="entry name" value="BESS"/>
    <property type="match status" value="1"/>
</dbReference>
<evidence type="ECO:0008006" key="7">
    <source>
        <dbReference type="Google" id="ProtNLM"/>
    </source>
</evidence>
<evidence type="ECO:0000256" key="1">
    <source>
        <dbReference type="PROSITE-ProRule" id="PRU00371"/>
    </source>
</evidence>
<dbReference type="OrthoDB" id="6159213at2759"/>
<dbReference type="InterPro" id="IPR004210">
    <property type="entry name" value="BESS_motif"/>
</dbReference>
<dbReference type="GO" id="GO:0005634">
    <property type="term" value="C:nucleus"/>
    <property type="evidence" value="ECO:0007669"/>
    <property type="project" value="UniProtKB-SubCell"/>
</dbReference>
<dbReference type="SMART" id="SM00595">
    <property type="entry name" value="MADF"/>
    <property type="match status" value="1"/>
</dbReference>
<comment type="caution">
    <text evidence="5">The sequence shown here is derived from an EMBL/GenBank/DDBJ whole genome shotgun (WGS) entry which is preliminary data.</text>
</comment>
<evidence type="ECO:0000256" key="2">
    <source>
        <dbReference type="SAM" id="MobiDB-lite"/>
    </source>
</evidence>
<keyword evidence="6" id="KW-1185">Reference proteome</keyword>
<dbReference type="PANTHER" id="PTHR12243">
    <property type="entry name" value="MADF DOMAIN TRANSCRIPTION FACTOR"/>
    <property type="match status" value="1"/>
</dbReference>
<feature type="compositionally biased region" description="Acidic residues" evidence="2">
    <location>
        <begin position="360"/>
        <end position="369"/>
    </location>
</feature>
<organism evidence="5 6">
    <name type="scientific">Pieris macdunnoughi</name>
    <dbReference type="NCBI Taxonomy" id="345717"/>
    <lineage>
        <taxon>Eukaryota</taxon>
        <taxon>Metazoa</taxon>
        <taxon>Ecdysozoa</taxon>
        <taxon>Arthropoda</taxon>
        <taxon>Hexapoda</taxon>
        <taxon>Insecta</taxon>
        <taxon>Pterygota</taxon>
        <taxon>Neoptera</taxon>
        <taxon>Endopterygota</taxon>
        <taxon>Lepidoptera</taxon>
        <taxon>Glossata</taxon>
        <taxon>Ditrysia</taxon>
        <taxon>Papilionoidea</taxon>
        <taxon>Pieridae</taxon>
        <taxon>Pierinae</taxon>
        <taxon>Pieris</taxon>
    </lineage>
</organism>
<feature type="domain" description="BESS" evidence="4">
    <location>
        <begin position="281"/>
        <end position="320"/>
    </location>
</feature>
<keyword evidence="1" id="KW-0539">Nucleus</keyword>
<dbReference type="PROSITE" id="PS51029">
    <property type="entry name" value="MADF"/>
    <property type="match status" value="1"/>
</dbReference>
<feature type="region of interest" description="Disordered" evidence="2">
    <location>
        <begin position="250"/>
        <end position="271"/>
    </location>
</feature>
<dbReference type="Proteomes" id="UP000663880">
    <property type="component" value="Unassembled WGS sequence"/>
</dbReference>
<comment type="subcellular location">
    <subcellularLocation>
        <location evidence="1">Nucleus</location>
    </subcellularLocation>
</comment>
<evidence type="ECO:0000313" key="6">
    <source>
        <dbReference type="Proteomes" id="UP000663880"/>
    </source>
</evidence>
<dbReference type="GO" id="GO:0005667">
    <property type="term" value="C:transcription regulator complex"/>
    <property type="evidence" value="ECO:0007669"/>
    <property type="project" value="TreeGrafter"/>
</dbReference>
<dbReference type="EMBL" id="CAJOBZ010000027">
    <property type="protein sequence ID" value="CAF4881428.1"/>
    <property type="molecule type" value="Genomic_DNA"/>
</dbReference>
<feature type="domain" description="MADF" evidence="3">
    <location>
        <begin position="8"/>
        <end position="111"/>
    </location>
</feature>
<evidence type="ECO:0000313" key="5">
    <source>
        <dbReference type="EMBL" id="CAF4881428.1"/>
    </source>
</evidence>
<dbReference type="Pfam" id="PF02944">
    <property type="entry name" value="BESS"/>
    <property type="match status" value="1"/>
</dbReference>
<proteinExistence type="predicted"/>
<dbReference type="Pfam" id="PF10545">
    <property type="entry name" value="MADF_DNA_bdg"/>
    <property type="match status" value="1"/>
</dbReference>
<name>A0A821U2W7_9NEOP</name>
<dbReference type="GO" id="GO:0006357">
    <property type="term" value="P:regulation of transcription by RNA polymerase II"/>
    <property type="evidence" value="ECO:0007669"/>
    <property type="project" value="TreeGrafter"/>
</dbReference>
<gene>
    <name evidence="5" type="ORF">PMACD_LOCUS9646</name>
</gene>
<protein>
    <recommendedName>
        <fullName evidence="7">MADF domain-containing protein</fullName>
    </recommendedName>
</protein>
<accession>A0A821U2W7</accession>
<dbReference type="GO" id="GO:0003677">
    <property type="term" value="F:DNA binding"/>
    <property type="evidence" value="ECO:0007669"/>
    <property type="project" value="InterPro"/>
</dbReference>
<dbReference type="InterPro" id="IPR006578">
    <property type="entry name" value="MADF-dom"/>
</dbReference>